<feature type="signal peptide" evidence="1">
    <location>
        <begin position="1"/>
        <end position="23"/>
    </location>
</feature>
<keyword evidence="1" id="KW-0732">Signal</keyword>
<feature type="chain" id="PRO_5018985437" evidence="1">
    <location>
        <begin position="24"/>
        <end position="135"/>
    </location>
</feature>
<comment type="caution">
    <text evidence="2">The sequence shown here is derived from an EMBL/GenBank/DDBJ whole genome shotgun (WGS) entry which is preliminary data.</text>
</comment>
<organism evidence="2 3">
    <name type="scientific">Penaeus vannamei</name>
    <name type="common">Whiteleg shrimp</name>
    <name type="synonym">Litopenaeus vannamei</name>
    <dbReference type="NCBI Taxonomy" id="6689"/>
    <lineage>
        <taxon>Eukaryota</taxon>
        <taxon>Metazoa</taxon>
        <taxon>Ecdysozoa</taxon>
        <taxon>Arthropoda</taxon>
        <taxon>Crustacea</taxon>
        <taxon>Multicrustacea</taxon>
        <taxon>Malacostraca</taxon>
        <taxon>Eumalacostraca</taxon>
        <taxon>Eucarida</taxon>
        <taxon>Decapoda</taxon>
        <taxon>Dendrobranchiata</taxon>
        <taxon>Penaeoidea</taxon>
        <taxon>Penaeidae</taxon>
        <taxon>Penaeus</taxon>
    </lineage>
</organism>
<accession>A0A423TW92</accession>
<reference evidence="2 3" key="2">
    <citation type="submission" date="2019-01" db="EMBL/GenBank/DDBJ databases">
        <title>The decoding of complex shrimp genome reveals the adaptation for benthos swimmer, frequently molting mechanism and breeding impact on genome.</title>
        <authorList>
            <person name="Sun Y."/>
            <person name="Gao Y."/>
            <person name="Yu Y."/>
        </authorList>
    </citation>
    <scope>NUCLEOTIDE SEQUENCE [LARGE SCALE GENOMIC DNA]</scope>
    <source>
        <tissue evidence="2">Muscle</tissue>
    </source>
</reference>
<protein>
    <submittedName>
        <fullName evidence="2">Uncharacterized protein</fullName>
    </submittedName>
</protein>
<name>A0A423TW92_PENVA</name>
<dbReference type="AlphaFoldDB" id="A0A423TW92"/>
<reference evidence="2 3" key="1">
    <citation type="submission" date="2018-04" db="EMBL/GenBank/DDBJ databases">
        <authorList>
            <person name="Zhang X."/>
            <person name="Yuan J."/>
            <person name="Li F."/>
            <person name="Xiang J."/>
        </authorList>
    </citation>
    <scope>NUCLEOTIDE SEQUENCE [LARGE SCALE GENOMIC DNA]</scope>
    <source>
        <tissue evidence="2">Muscle</tissue>
    </source>
</reference>
<proteinExistence type="predicted"/>
<sequence length="135" mass="14821">MANLVKFPLLVIAVFFLAAHGSALEGPDVELAIPRELDQLLIPVSTLVGIPPSEDQLPSGVTLSPSGFSKRSPRRFRTSSSADEYHVCTPSRHEVIRLLLALHEARQGRNMDRIIQLCNRHSNAAGIDTNIRFLG</sequence>
<dbReference type="EMBL" id="QCYY01001083">
    <property type="protein sequence ID" value="ROT80707.1"/>
    <property type="molecule type" value="Genomic_DNA"/>
</dbReference>
<evidence type="ECO:0000313" key="3">
    <source>
        <dbReference type="Proteomes" id="UP000283509"/>
    </source>
</evidence>
<keyword evidence="3" id="KW-1185">Reference proteome</keyword>
<dbReference type="Proteomes" id="UP000283509">
    <property type="component" value="Unassembled WGS sequence"/>
</dbReference>
<evidence type="ECO:0000313" key="2">
    <source>
        <dbReference type="EMBL" id="ROT80707.1"/>
    </source>
</evidence>
<evidence type="ECO:0000256" key="1">
    <source>
        <dbReference type="SAM" id="SignalP"/>
    </source>
</evidence>
<dbReference type="OrthoDB" id="8192724at2759"/>
<gene>
    <name evidence="2" type="ORF">C7M84_000543</name>
</gene>